<evidence type="ECO:0000256" key="1">
    <source>
        <dbReference type="ARBA" id="ARBA00000885"/>
    </source>
</evidence>
<evidence type="ECO:0000256" key="2">
    <source>
        <dbReference type="ARBA" id="ARBA00004906"/>
    </source>
</evidence>
<dbReference type="InterPro" id="IPR050409">
    <property type="entry name" value="E3_ubiq-protein_ligase"/>
</dbReference>
<dbReference type="Gene3D" id="3.30.2410.10">
    <property type="entry name" value="Hect, E3 ligase catalytic domain"/>
    <property type="match status" value="1"/>
</dbReference>
<feature type="active site" description="Glycyl thioester intermediate" evidence="6">
    <location>
        <position position="631"/>
    </location>
</feature>
<dbReference type="PANTHER" id="PTHR11254">
    <property type="entry name" value="HECT DOMAIN UBIQUITIN-PROTEIN LIGASE"/>
    <property type="match status" value="1"/>
</dbReference>
<dbReference type="InterPro" id="IPR036339">
    <property type="entry name" value="PUB-like_dom_sf"/>
</dbReference>
<accession>A0A0D3KRL3</accession>
<dbReference type="RefSeq" id="XP_005790827.1">
    <property type="nucleotide sequence ID" value="XM_005790770.1"/>
</dbReference>
<dbReference type="PROSITE" id="PS50237">
    <property type="entry name" value="HECT"/>
    <property type="match status" value="1"/>
</dbReference>
<keyword evidence="5 6" id="KW-0833">Ubl conjugation pathway</keyword>
<name>A0A0D3KRL3_EMIH1</name>
<dbReference type="EC" id="2.3.2.26" evidence="3"/>
<dbReference type="PANTHER" id="PTHR11254:SF440">
    <property type="entry name" value="E3 UBIQUITIN-PROTEIN LIGASE NEDD-4"/>
    <property type="match status" value="1"/>
</dbReference>
<dbReference type="GO" id="GO:0005737">
    <property type="term" value="C:cytoplasm"/>
    <property type="evidence" value="ECO:0007669"/>
    <property type="project" value="TreeGrafter"/>
</dbReference>
<sequence length="664" mass="71651">MSAAASSSSADAAYAPVARAVEAMRQSLREAPERFAAASKDVGVLQKLLRNPADQPEEPRFRKLKLTNATVARVLATTGVREVLEACGFSADAEHLELRMEATDTAAVARLSSAAEAVEAAQRMLQELHWIATVRDEVPSLAARPWAADGAAHALVQACLAAVSAPASDPLALAAKIPWVRRLNRLMFSAELQECRSSLSPLASVAIVALQTTSLELIRVGARDVRSLVEVSQCLAQLWPPGEARTLDARLDFAFACMEAALPPAGEPLELRLRLVRRELLGSAIEALGAFSEMGVRCGVLKQPLTIEYVGEAGQDAGGLRRQFFDLFTAELPASRLWTHTDAGGLRPVDRAALTAEAAAQLRPHMEACGRVCGMALYQELHRRLGCWKGTGRMPLGVRWEPEVFAGQPPSLLGDSFARYFLRAVRHDPPATLAELQAELRAECPDSAPDYRASPEILTRSLRESGLEGQTFVRHVGGAEVPLVEGGAAEWLERMLRAELVDGVAAAAAHFRKGLVDAISPGHIDAADALTCRWTTPHFFLLTADELQAQWSGAAVSRSFVASCRATATVHPEVAQQAQWLWEVLDELDDAERARWFRFLTGSSRGPRGGANLRIGPRAGGDGAFPFAHACVSSLDLPSYSSRELLRERLGAAVKAAHDKFTDL</sequence>
<protein>
    <recommendedName>
        <fullName evidence="3">HECT-type E3 ubiquitin transferase</fullName>
        <ecNumber evidence="3">2.3.2.26</ecNumber>
    </recommendedName>
</protein>
<dbReference type="PaxDb" id="2903-EOD38398"/>
<keyword evidence="4" id="KW-0808">Transferase</keyword>
<organism evidence="8 9">
    <name type="scientific">Emiliania huxleyi (strain CCMP1516)</name>
    <dbReference type="NCBI Taxonomy" id="280463"/>
    <lineage>
        <taxon>Eukaryota</taxon>
        <taxon>Haptista</taxon>
        <taxon>Haptophyta</taxon>
        <taxon>Prymnesiophyceae</taxon>
        <taxon>Isochrysidales</taxon>
        <taxon>Noelaerhabdaceae</taxon>
        <taxon>Emiliania</taxon>
    </lineage>
</organism>
<evidence type="ECO:0000256" key="5">
    <source>
        <dbReference type="ARBA" id="ARBA00022786"/>
    </source>
</evidence>
<dbReference type="GeneID" id="17283667"/>
<dbReference type="STRING" id="2903.R1DSG1"/>
<dbReference type="CDD" id="cd09212">
    <property type="entry name" value="PUB"/>
    <property type="match status" value="1"/>
</dbReference>
<reference evidence="9" key="1">
    <citation type="journal article" date="2013" name="Nature">
        <title>Pan genome of the phytoplankton Emiliania underpins its global distribution.</title>
        <authorList>
            <person name="Read B.A."/>
            <person name="Kegel J."/>
            <person name="Klute M.J."/>
            <person name="Kuo A."/>
            <person name="Lefebvre S.C."/>
            <person name="Maumus F."/>
            <person name="Mayer C."/>
            <person name="Miller J."/>
            <person name="Monier A."/>
            <person name="Salamov A."/>
            <person name="Young J."/>
            <person name="Aguilar M."/>
            <person name="Claverie J.M."/>
            <person name="Frickenhaus S."/>
            <person name="Gonzalez K."/>
            <person name="Herman E.K."/>
            <person name="Lin Y.C."/>
            <person name="Napier J."/>
            <person name="Ogata H."/>
            <person name="Sarno A.F."/>
            <person name="Shmutz J."/>
            <person name="Schroeder D."/>
            <person name="de Vargas C."/>
            <person name="Verret F."/>
            <person name="von Dassow P."/>
            <person name="Valentin K."/>
            <person name="Van de Peer Y."/>
            <person name="Wheeler G."/>
            <person name="Dacks J.B."/>
            <person name="Delwiche C.F."/>
            <person name="Dyhrman S.T."/>
            <person name="Glockner G."/>
            <person name="John U."/>
            <person name="Richards T."/>
            <person name="Worden A.Z."/>
            <person name="Zhang X."/>
            <person name="Grigoriev I.V."/>
            <person name="Allen A.E."/>
            <person name="Bidle K."/>
            <person name="Borodovsky M."/>
            <person name="Bowler C."/>
            <person name="Brownlee C."/>
            <person name="Cock J.M."/>
            <person name="Elias M."/>
            <person name="Gladyshev V.N."/>
            <person name="Groth M."/>
            <person name="Guda C."/>
            <person name="Hadaegh A."/>
            <person name="Iglesias-Rodriguez M.D."/>
            <person name="Jenkins J."/>
            <person name="Jones B.M."/>
            <person name="Lawson T."/>
            <person name="Leese F."/>
            <person name="Lindquist E."/>
            <person name="Lobanov A."/>
            <person name="Lomsadze A."/>
            <person name="Malik S.B."/>
            <person name="Marsh M.E."/>
            <person name="Mackinder L."/>
            <person name="Mock T."/>
            <person name="Mueller-Roeber B."/>
            <person name="Pagarete A."/>
            <person name="Parker M."/>
            <person name="Probert I."/>
            <person name="Quesneville H."/>
            <person name="Raines C."/>
            <person name="Rensing S.A."/>
            <person name="Riano-Pachon D.M."/>
            <person name="Richier S."/>
            <person name="Rokitta S."/>
            <person name="Shiraiwa Y."/>
            <person name="Soanes D.M."/>
            <person name="van der Giezen M."/>
            <person name="Wahlund T.M."/>
            <person name="Williams B."/>
            <person name="Wilson W."/>
            <person name="Wolfe G."/>
            <person name="Wurch L.L."/>
        </authorList>
    </citation>
    <scope>NUCLEOTIDE SEQUENCE</scope>
</reference>
<dbReference type="HOGENOM" id="CLU_413590_0_0_1"/>
<dbReference type="eggNOG" id="KOG0940">
    <property type="taxonomic scope" value="Eukaryota"/>
</dbReference>
<dbReference type="GO" id="GO:0016567">
    <property type="term" value="P:protein ubiquitination"/>
    <property type="evidence" value="ECO:0007669"/>
    <property type="project" value="TreeGrafter"/>
</dbReference>
<evidence type="ECO:0000256" key="6">
    <source>
        <dbReference type="PROSITE-ProRule" id="PRU00104"/>
    </source>
</evidence>
<evidence type="ECO:0000259" key="7">
    <source>
        <dbReference type="PROSITE" id="PS50237"/>
    </source>
</evidence>
<comment type="pathway">
    <text evidence="2">Protein modification; protein ubiquitination.</text>
</comment>
<keyword evidence="9" id="KW-1185">Reference proteome</keyword>
<dbReference type="Proteomes" id="UP000013827">
    <property type="component" value="Unassembled WGS sequence"/>
</dbReference>
<reference evidence="8" key="2">
    <citation type="submission" date="2024-10" db="UniProtKB">
        <authorList>
            <consortium name="EnsemblProtists"/>
        </authorList>
    </citation>
    <scope>IDENTIFICATION</scope>
</reference>
<dbReference type="InterPro" id="IPR018997">
    <property type="entry name" value="PUB_domain"/>
</dbReference>
<dbReference type="GO" id="GO:0006511">
    <property type="term" value="P:ubiquitin-dependent protein catabolic process"/>
    <property type="evidence" value="ECO:0007669"/>
    <property type="project" value="TreeGrafter"/>
</dbReference>
<dbReference type="InterPro" id="IPR000569">
    <property type="entry name" value="HECT_dom"/>
</dbReference>
<proteinExistence type="predicted"/>
<dbReference type="SMART" id="SM00119">
    <property type="entry name" value="HECTc"/>
    <property type="match status" value="1"/>
</dbReference>
<evidence type="ECO:0000313" key="8">
    <source>
        <dbReference type="EnsemblProtists" id="EOD38398"/>
    </source>
</evidence>
<dbReference type="EnsemblProtists" id="EOD38398">
    <property type="protein sequence ID" value="EOD38398"/>
    <property type="gene ID" value="EMIHUDRAFT_122244"/>
</dbReference>
<dbReference type="Gene3D" id="1.20.58.2190">
    <property type="match status" value="1"/>
</dbReference>
<feature type="domain" description="HECT" evidence="7">
    <location>
        <begin position="297"/>
        <end position="661"/>
    </location>
</feature>
<dbReference type="Gene3D" id="3.90.1750.10">
    <property type="entry name" value="Hect, E3 ligase catalytic domains"/>
    <property type="match status" value="1"/>
</dbReference>
<dbReference type="Pfam" id="PF09409">
    <property type="entry name" value="PUB"/>
    <property type="match status" value="1"/>
</dbReference>
<evidence type="ECO:0000313" key="9">
    <source>
        <dbReference type="Proteomes" id="UP000013827"/>
    </source>
</evidence>
<evidence type="ECO:0000256" key="3">
    <source>
        <dbReference type="ARBA" id="ARBA00012485"/>
    </source>
</evidence>
<dbReference type="SUPFAM" id="SSF143503">
    <property type="entry name" value="PUG domain-like"/>
    <property type="match status" value="1"/>
</dbReference>
<evidence type="ECO:0000256" key="4">
    <source>
        <dbReference type="ARBA" id="ARBA00022679"/>
    </source>
</evidence>
<dbReference type="Pfam" id="PF00632">
    <property type="entry name" value="HECT"/>
    <property type="match status" value="1"/>
</dbReference>
<dbReference type="KEGG" id="ehx:EMIHUDRAFT_122244"/>
<comment type="catalytic activity">
    <reaction evidence="1">
        <text>S-ubiquitinyl-[E2 ubiquitin-conjugating enzyme]-L-cysteine + [acceptor protein]-L-lysine = [E2 ubiquitin-conjugating enzyme]-L-cysteine + N(6)-ubiquitinyl-[acceptor protein]-L-lysine.</text>
        <dbReference type="EC" id="2.3.2.26"/>
    </reaction>
</comment>
<dbReference type="AlphaFoldDB" id="A0A0D3KRL3"/>
<dbReference type="GO" id="GO:0061630">
    <property type="term" value="F:ubiquitin protein ligase activity"/>
    <property type="evidence" value="ECO:0007669"/>
    <property type="project" value="UniProtKB-EC"/>
</dbReference>
<dbReference type="InterPro" id="IPR035983">
    <property type="entry name" value="Hect_E3_ubiquitin_ligase"/>
</dbReference>
<dbReference type="SUPFAM" id="SSF56204">
    <property type="entry name" value="Hect, E3 ligase catalytic domain"/>
    <property type="match status" value="1"/>
</dbReference>